<evidence type="ECO:0000313" key="3">
    <source>
        <dbReference type="Proteomes" id="UP000062645"/>
    </source>
</evidence>
<evidence type="ECO:0000256" key="1">
    <source>
        <dbReference type="SAM" id="Coils"/>
    </source>
</evidence>
<keyword evidence="3" id="KW-1185">Reference proteome</keyword>
<feature type="coiled-coil region" evidence="1">
    <location>
        <begin position="11"/>
        <end position="70"/>
    </location>
</feature>
<accession>A0A0M3V4Z2</accession>
<organism evidence="2 3">
    <name type="scientific">Nostoc piscinale CENA21</name>
    <dbReference type="NCBI Taxonomy" id="224013"/>
    <lineage>
        <taxon>Bacteria</taxon>
        <taxon>Bacillati</taxon>
        <taxon>Cyanobacteriota</taxon>
        <taxon>Cyanophyceae</taxon>
        <taxon>Nostocales</taxon>
        <taxon>Nostocaceae</taxon>
        <taxon>Nostoc</taxon>
    </lineage>
</organism>
<dbReference type="KEGG" id="npz:ACX27_07880"/>
<dbReference type="AlphaFoldDB" id="A0A0M3V4Z2"/>
<sequence length="170" mass="19412">MLEAIKTAIASATTLEEIEALQEQLQELADAVSELQDDAQDRYEEIEAEIEEAEASAEEAEEAERTGEKLGDCNIVTERGEAIITKHSKTWEISLLHNYYGQAQYLCLPSSTPESEVLEKCKYYLTEWPFEIQSYCGWFRNHKVEVSTEEILEKGIEAAKQEKLNLLFKN</sequence>
<reference evidence="3" key="1">
    <citation type="submission" date="2015-07" db="EMBL/GenBank/DDBJ databases">
        <title>Genome Of Nitrogen-Fixing Cyanobacterium Nostoc piscinale CENA21 From Solimoes/Amazon River Floodplain Sediments And Comparative Genomics To Uncover Biosynthetic Natural Products Potential.</title>
        <authorList>
            <person name="Leao T.F."/>
            <person name="Leao P.N."/>
            <person name="Guimaraes P.I."/>
            <person name="de Melo A.G.C."/>
            <person name="Ramos R.T.J."/>
            <person name="Silva A."/>
            <person name="Fiore M.F."/>
            <person name="Schneider M.P.C."/>
        </authorList>
    </citation>
    <scope>NUCLEOTIDE SEQUENCE [LARGE SCALE GENOMIC DNA]</scope>
    <source>
        <strain evidence="3">CENA21</strain>
    </source>
</reference>
<name>A0A0M3V4Z2_9NOSO</name>
<proteinExistence type="predicted"/>
<dbReference type="EMBL" id="CP012036">
    <property type="protein sequence ID" value="ALF52797.1"/>
    <property type="molecule type" value="Genomic_DNA"/>
</dbReference>
<dbReference type="STRING" id="224013.ACX27_07880"/>
<evidence type="ECO:0000313" key="2">
    <source>
        <dbReference type="EMBL" id="ALF52797.1"/>
    </source>
</evidence>
<protein>
    <submittedName>
        <fullName evidence="2">Uncharacterized protein</fullName>
    </submittedName>
</protein>
<dbReference type="Proteomes" id="UP000062645">
    <property type="component" value="Chromosome"/>
</dbReference>
<dbReference type="RefSeq" id="WP_062290617.1">
    <property type="nucleotide sequence ID" value="NZ_CP012036.1"/>
</dbReference>
<keyword evidence="1" id="KW-0175">Coiled coil</keyword>
<reference evidence="2 3" key="2">
    <citation type="journal article" date="2016" name="Genome Announc.">
        <title>Draft Genome Sequence of the N2-Fixing Cyanobacterium Nostoc piscinale CENA21, Isolated from the Brazilian Amazon Floodplain.</title>
        <authorList>
            <person name="Leao T."/>
            <person name="Guimaraes P.I."/>
            <person name="de Melo A.G."/>
            <person name="Ramos R.T."/>
            <person name="Leao P.N."/>
            <person name="Silva A."/>
            <person name="Fiore M.F."/>
            <person name="Schneider M.P."/>
        </authorList>
    </citation>
    <scope>NUCLEOTIDE SEQUENCE [LARGE SCALE GENOMIC DNA]</scope>
    <source>
        <strain evidence="2 3">CENA21</strain>
    </source>
</reference>
<gene>
    <name evidence="2" type="ORF">ACX27_07880</name>
</gene>
<dbReference type="PATRIC" id="fig|224013.5.peg.1911"/>
<dbReference type="OrthoDB" id="491784at2"/>